<evidence type="ECO:0000313" key="3">
    <source>
        <dbReference type="Proteomes" id="UP000706151"/>
    </source>
</evidence>
<dbReference type="SUPFAM" id="SSF48208">
    <property type="entry name" value="Six-hairpin glycosidases"/>
    <property type="match status" value="1"/>
</dbReference>
<sequence length="739" mass="80827">MTATPPASEPFPADLRQQIEQAIARRGAAYVPRTRHLDADGRPRFSNRLALESSPYLLQHAHNPVNWFPWGEEAFTTARRLGRPVFLSIGYSTCHWCHVMEAESFEDEEIARFLNAHYVAIKVDREERPDIDAVYMSAVQQLTGAGGWPMSVWLTAAREPFFGGTYFPPRGGVRGAQRGFLSLLGALSDTFQRDPDRVGQASAALVQAIRQDMQGARTPQDAHGALPGVALIDATIDHFKRSFDHQHGGLQRAPKFPSHVPVRLLLRHHHRTGDAAALHMATLTLEKMAAGGLYDQLGGGFHRYSTDAEWLVPHFEKMLYDNALLVLAYAETFQLTGRADFARVARETCDYVLREMTDPAGGFYSATDADSEGEEGRFFVWSEAEIRRELDELEGLDGLDGLDGLASLDTTRQFLVHYDVRPAGNWQGSSILNVPKPDEAAWAALAGARARLYEVRARRVPPLRDDKILTAWNGLMISALAVAGRLLEQARYVAAAARAADFVLAQLRGPDGGLRRSCMDGQAGHPAFLDDHAFLAAGLIDLYETTFDARYLREALALAEATELLFADPAGGWFMSSDEQETLIAREKPAYDGAEPSGTSVALMNALRLGLFTGDEHWRQVAERGLRAHAEVLGERPVAMTEALLAVDFLADTPREIVIVWPDGAAAAAAPLLAVLRENYLPARALAGGPESAIEVLAETIPFVRGKVALGGSPTAYVCRHGRCELPVTDAAALAAQLR</sequence>
<gene>
    <name evidence="2" type="ORF">IPK02_11870</name>
</gene>
<dbReference type="Gene3D" id="3.40.30.10">
    <property type="entry name" value="Glutaredoxin"/>
    <property type="match status" value="1"/>
</dbReference>
<comment type="caution">
    <text evidence="2">The sequence shown here is derived from an EMBL/GenBank/DDBJ whole genome shotgun (WGS) entry which is preliminary data.</text>
</comment>
<dbReference type="GO" id="GO:0005975">
    <property type="term" value="P:carbohydrate metabolic process"/>
    <property type="evidence" value="ECO:0007669"/>
    <property type="project" value="InterPro"/>
</dbReference>
<name>A0A935TBX6_9PROT</name>
<evidence type="ECO:0000313" key="2">
    <source>
        <dbReference type="EMBL" id="MBK7954588.1"/>
    </source>
</evidence>
<evidence type="ECO:0000259" key="1">
    <source>
        <dbReference type="Pfam" id="PF03190"/>
    </source>
</evidence>
<dbReference type="InterPro" id="IPR008928">
    <property type="entry name" value="6-hairpin_glycosidase_sf"/>
</dbReference>
<dbReference type="Gene3D" id="1.50.10.10">
    <property type="match status" value="2"/>
</dbReference>
<dbReference type="SUPFAM" id="SSF52833">
    <property type="entry name" value="Thioredoxin-like"/>
    <property type="match status" value="1"/>
</dbReference>
<feature type="domain" description="Spermatogenesis-associated protein 20-like TRX" evidence="1">
    <location>
        <begin position="47"/>
        <end position="209"/>
    </location>
</feature>
<organism evidence="2 3">
    <name type="scientific">Candidatus Accumulibacter affinis</name>
    <dbReference type="NCBI Taxonomy" id="2954384"/>
    <lineage>
        <taxon>Bacteria</taxon>
        <taxon>Pseudomonadati</taxon>
        <taxon>Pseudomonadota</taxon>
        <taxon>Betaproteobacteria</taxon>
        <taxon>Candidatus Accumulibacter</taxon>
    </lineage>
</organism>
<dbReference type="CDD" id="cd02955">
    <property type="entry name" value="SSP411"/>
    <property type="match status" value="1"/>
</dbReference>
<dbReference type="InterPro" id="IPR004879">
    <property type="entry name" value="Ssp411-like_TRX"/>
</dbReference>
<dbReference type="PANTHER" id="PTHR42899:SF1">
    <property type="entry name" value="SPERMATOGENESIS-ASSOCIATED PROTEIN 20"/>
    <property type="match status" value="1"/>
</dbReference>
<accession>A0A935TBX6</accession>
<dbReference type="InterPro" id="IPR012341">
    <property type="entry name" value="6hp_glycosidase-like_sf"/>
</dbReference>
<dbReference type="Proteomes" id="UP000706151">
    <property type="component" value="Unassembled WGS sequence"/>
</dbReference>
<dbReference type="AlphaFoldDB" id="A0A935TBX6"/>
<protein>
    <submittedName>
        <fullName evidence="2">Thioredoxin domain-containing protein</fullName>
    </submittedName>
</protein>
<dbReference type="PIRSF" id="PIRSF006402">
    <property type="entry name" value="UCP006402_thioredoxin"/>
    <property type="match status" value="1"/>
</dbReference>
<dbReference type="Pfam" id="PF03190">
    <property type="entry name" value="Thioredox_DsbH"/>
    <property type="match status" value="1"/>
</dbReference>
<proteinExistence type="predicted"/>
<dbReference type="EMBL" id="JADJOT010000009">
    <property type="protein sequence ID" value="MBK7954588.1"/>
    <property type="molecule type" value="Genomic_DNA"/>
</dbReference>
<dbReference type="PANTHER" id="PTHR42899">
    <property type="entry name" value="SPERMATOGENESIS-ASSOCIATED PROTEIN 20"/>
    <property type="match status" value="1"/>
</dbReference>
<dbReference type="InterPro" id="IPR036249">
    <property type="entry name" value="Thioredoxin-like_sf"/>
</dbReference>
<reference evidence="2 3" key="1">
    <citation type="submission" date="2020-10" db="EMBL/GenBank/DDBJ databases">
        <title>Connecting structure to function with the recovery of over 1000 high-quality activated sludge metagenome-assembled genomes encoding full-length rRNA genes using long-read sequencing.</title>
        <authorList>
            <person name="Singleton C.M."/>
            <person name="Petriglieri F."/>
            <person name="Kristensen J.M."/>
            <person name="Kirkegaard R.H."/>
            <person name="Michaelsen T.Y."/>
            <person name="Andersen M.H."/>
            <person name="Karst S.M."/>
            <person name="Dueholm M.S."/>
            <person name="Nielsen P.H."/>
            <person name="Albertsen M."/>
        </authorList>
    </citation>
    <scope>NUCLEOTIDE SEQUENCE [LARGE SCALE GENOMIC DNA]</scope>
    <source>
        <strain evidence="2">Fred_18-Q3-R57-64_BAT3C.720</strain>
    </source>
</reference>
<dbReference type="InterPro" id="IPR024705">
    <property type="entry name" value="Ssp411"/>
</dbReference>